<accession>A0A1Q9EGB1</accession>
<protein>
    <recommendedName>
        <fullName evidence="2">DUF4116 domain-containing protein</fullName>
    </recommendedName>
</protein>
<organism evidence="3 4">
    <name type="scientific">Symbiodinium microadriaticum</name>
    <name type="common">Dinoflagellate</name>
    <name type="synonym">Zooxanthella microadriatica</name>
    <dbReference type="NCBI Taxonomy" id="2951"/>
    <lineage>
        <taxon>Eukaryota</taxon>
        <taxon>Sar</taxon>
        <taxon>Alveolata</taxon>
        <taxon>Dinophyceae</taxon>
        <taxon>Suessiales</taxon>
        <taxon>Symbiodiniaceae</taxon>
        <taxon>Symbiodinium</taxon>
    </lineage>
</organism>
<evidence type="ECO:0000259" key="2">
    <source>
        <dbReference type="Pfam" id="PF13475"/>
    </source>
</evidence>
<feature type="domain" description="DUF4116" evidence="2">
    <location>
        <begin position="33"/>
        <end position="77"/>
    </location>
</feature>
<name>A0A1Q9EGB1_SYMMI</name>
<dbReference type="EMBL" id="LSRX01000159">
    <property type="protein sequence ID" value="OLQ06476.1"/>
    <property type="molecule type" value="Genomic_DNA"/>
</dbReference>
<evidence type="ECO:0000256" key="1">
    <source>
        <dbReference type="SAM" id="MobiDB-lite"/>
    </source>
</evidence>
<keyword evidence="4" id="KW-1185">Reference proteome</keyword>
<feature type="region of interest" description="Disordered" evidence="1">
    <location>
        <begin position="152"/>
        <end position="223"/>
    </location>
</feature>
<dbReference type="OrthoDB" id="405921at2759"/>
<dbReference type="Pfam" id="PF13475">
    <property type="entry name" value="DUF4116"/>
    <property type="match status" value="1"/>
</dbReference>
<sequence>MGRSASCDLISWRAHVAKDWRRLQFAPEEARGDRKTVALAVKQDGEALEFASEKLQADRSLVLSAVTTHGLALRFAHAEDTYKGLRGAAASRAAEVRRTPSMETRARRRSSSEPGLRASGPVVVGPQTYWNSGRSIREGAIQPRHAIKWSESERVFHKPPPHPGPGNYDLKRSIGSVSAPSFPKAQRWARIPKRSPLSASTDGKDTKNPAVDNGSSTVGTLPRTLRPWQIDREESPGPVTYWSVARDNCNRSIPPKGGFKFADARRKGMGEGLGMGGVWF</sequence>
<dbReference type="Proteomes" id="UP000186817">
    <property type="component" value="Unassembled WGS sequence"/>
</dbReference>
<comment type="caution">
    <text evidence="3">The sequence shown here is derived from an EMBL/GenBank/DDBJ whole genome shotgun (WGS) entry which is preliminary data.</text>
</comment>
<dbReference type="InterPro" id="IPR025197">
    <property type="entry name" value="DUF4116"/>
</dbReference>
<dbReference type="AlphaFoldDB" id="A0A1Q9EGB1"/>
<reference evidence="3 4" key="1">
    <citation type="submission" date="2016-02" db="EMBL/GenBank/DDBJ databases">
        <title>Genome analysis of coral dinoflagellate symbionts highlights evolutionary adaptations to a symbiotic lifestyle.</title>
        <authorList>
            <person name="Aranda M."/>
            <person name="Li Y."/>
            <person name="Liew Y.J."/>
            <person name="Baumgarten S."/>
            <person name="Simakov O."/>
            <person name="Wilson M."/>
            <person name="Piel J."/>
            <person name="Ashoor H."/>
            <person name="Bougouffa S."/>
            <person name="Bajic V.B."/>
            <person name="Ryu T."/>
            <person name="Ravasi T."/>
            <person name="Bayer T."/>
            <person name="Micklem G."/>
            <person name="Kim H."/>
            <person name="Bhak J."/>
            <person name="Lajeunesse T.C."/>
            <person name="Voolstra C.R."/>
        </authorList>
    </citation>
    <scope>NUCLEOTIDE SEQUENCE [LARGE SCALE GENOMIC DNA]</scope>
    <source>
        <strain evidence="3 4">CCMP2467</strain>
    </source>
</reference>
<feature type="region of interest" description="Disordered" evidence="1">
    <location>
        <begin position="94"/>
        <end position="120"/>
    </location>
</feature>
<proteinExistence type="predicted"/>
<gene>
    <name evidence="3" type="ORF">AK812_SmicGene10224</name>
</gene>
<evidence type="ECO:0000313" key="3">
    <source>
        <dbReference type="EMBL" id="OLQ06476.1"/>
    </source>
</evidence>
<evidence type="ECO:0000313" key="4">
    <source>
        <dbReference type="Proteomes" id="UP000186817"/>
    </source>
</evidence>